<dbReference type="AlphaFoldDB" id="A0A9P8PCK8"/>
<dbReference type="GeneID" id="70233471"/>
<name>A0A9P8PCK8_9ASCO</name>
<comment type="caution">
    <text evidence="1">The sequence shown here is derived from an EMBL/GenBank/DDBJ whole genome shotgun (WGS) entry which is preliminary data.</text>
</comment>
<evidence type="ECO:0000313" key="1">
    <source>
        <dbReference type="EMBL" id="KAH3669382.1"/>
    </source>
</evidence>
<evidence type="ECO:0000313" key="2">
    <source>
        <dbReference type="Proteomes" id="UP000769157"/>
    </source>
</evidence>
<dbReference type="OrthoDB" id="10477352at2759"/>
<dbReference type="EMBL" id="JAEUBE010000137">
    <property type="protein sequence ID" value="KAH3669382.1"/>
    <property type="molecule type" value="Genomic_DNA"/>
</dbReference>
<dbReference type="Proteomes" id="UP000769157">
    <property type="component" value="Unassembled WGS sequence"/>
</dbReference>
<gene>
    <name evidence="1" type="ORF">OGAPHI_001503</name>
</gene>
<organism evidence="1 2">
    <name type="scientific">Ogataea philodendri</name>
    <dbReference type="NCBI Taxonomy" id="1378263"/>
    <lineage>
        <taxon>Eukaryota</taxon>
        <taxon>Fungi</taxon>
        <taxon>Dikarya</taxon>
        <taxon>Ascomycota</taxon>
        <taxon>Saccharomycotina</taxon>
        <taxon>Pichiomycetes</taxon>
        <taxon>Pichiales</taxon>
        <taxon>Pichiaceae</taxon>
        <taxon>Ogataea</taxon>
    </lineage>
</organism>
<reference evidence="1" key="1">
    <citation type="journal article" date="2021" name="Open Biol.">
        <title>Shared evolutionary footprints suggest mitochondrial oxidative damage underlies multiple complex I losses in fungi.</title>
        <authorList>
            <person name="Schikora-Tamarit M.A."/>
            <person name="Marcet-Houben M."/>
            <person name="Nosek J."/>
            <person name="Gabaldon T."/>
        </authorList>
    </citation>
    <scope>NUCLEOTIDE SEQUENCE</scope>
    <source>
        <strain evidence="1">CBS6075</strain>
    </source>
</reference>
<protein>
    <submittedName>
        <fullName evidence="1">Uncharacterized protein</fullName>
    </submittedName>
</protein>
<sequence>MLFMKLAIFVKYSGLEAPKIRIASRAALVALLMATVATGTPLGIWTIECSESTPSSVEPLTGTPITGSGVMAATIPGRWAAPPAPAMIHLTPLKGASCANLDILSGVLWAETMVTSNGTSNSFRMLQPVAMTGRSESEPMITLMSGFLEVPTTSADSLCWRAVVFPSMKLRRRSQSSIDCETILMCPSFRPGLVDLPYR</sequence>
<keyword evidence="2" id="KW-1185">Reference proteome</keyword>
<dbReference type="RefSeq" id="XP_046063645.1">
    <property type="nucleotide sequence ID" value="XM_046202272.1"/>
</dbReference>
<proteinExistence type="predicted"/>
<reference evidence="1" key="2">
    <citation type="submission" date="2021-01" db="EMBL/GenBank/DDBJ databases">
        <authorList>
            <person name="Schikora-Tamarit M.A."/>
        </authorList>
    </citation>
    <scope>NUCLEOTIDE SEQUENCE</scope>
    <source>
        <strain evidence="1">CBS6075</strain>
    </source>
</reference>
<accession>A0A9P8PCK8</accession>